<dbReference type="EMBL" id="MU007014">
    <property type="protein sequence ID" value="KAF2434942.1"/>
    <property type="molecule type" value="Genomic_DNA"/>
</dbReference>
<dbReference type="InterPro" id="IPR011333">
    <property type="entry name" value="SKP1/BTB/POZ_sf"/>
</dbReference>
<feature type="domain" description="BTB" evidence="1">
    <location>
        <begin position="34"/>
        <end position="94"/>
    </location>
</feature>
<name>A0A9P4P0D8_9PEZI</name>
<evidence type="ECO:0000313" key="2">
    <source>
        <dbReference type="EMBL" id="KAF2434942.1"/>
    </source>
</evidence>
<dbReference type="PROSITE" id="PS50097">
    <property type="entry name" value="BTB"/>
    <property type="match status" value="1"/>
</dbReference>
<organism evidence="2 3">
    <name type="scientific">Tothia fuscella</name>
    <dbReference type="NCBI Taxonomy" id="1048955"/>
    <lineage>
        <taxon>Eukaryota</taxon>
        <taxon>Fungi</taxon>
        <taxon>Dikarya</taxon>
        <taxon>Ascomycota</taxon>
        <taxon>Pezizomycotina</taxon>
        <taxon>Dothideomycetes</taxon>
        <taxon>Pleosporomycetidae</taxon>
        <taxon>Venturiales</taxon>
        <taxon>Cylindrosympodiaceae</taxon>
        <taxon>Tothia</taxon>
    </lineage>
</organism>
<dbReference type="PANTHER" id="PTHR47843">
    <property type="entry name" value="BTB DOMAIN-CONTAINING PROTEIN-RELATED"/>
    <property type="match status" value="1"/>
</dbReference>
<gene>
    <name evidence="2" type="ORF">EJ08DRAFT_385400</name>
</gene>
<dbReference type="OrthoDB" id="6359816at2759"/>
<dbReference type="InterPro" id="IPR000210">
    <property type="entry name" value="BTB/POZ_dom"/>
</dbReference>
<protein>
    <recommendedName>
        <fullName evidence="1">BTB domain-containing protein</fullName>
    </recommendedName>
</protein>
<accession>A0A9P4P0D8</accession>
<evidence type="ECO:0000313" key="3">
    <source>
        <dbReference type="Proteomes" id="UP000800235"/>
    </source>
</evidence>
<dbReference type="AlphaFoldDB" id="A0A9P4P0D8"/>
<sequence>MVCIPPAEMDTLTTEALKELTGAMENLFIDGKYTDLTVSCQDDTYRVHKAIICNQCSFFAKACDGGFKEANTNEINLVEDESCAVQAMFQFLYTCTYSDKVSFVEGADLVCEMSLHIKVYALADKYDIPGLKAHALDRFDKQVKAEFPKEIPSFSKFKHAVQEIYTTTPHTDRDLRDIVVALAAQYSKELFGSEVGFAKMMDDVGEFGKDLSEYMSSKWVITGDLTPKKYTCPECTRIFVTQMVAGRNWCSGCGEAKTEENWAPYAAN</sequence>
<reference evidence="2" key="1">
    <citation type="journal article" date="2020" name="Stud. Mycol.">
        <title>101 Dothideomycetes genomes: a test case for predicting lifestyles and emergence of pathogens.</title>
        <authorList>
            <person name="Haridas S."/>
            <person name="Albert R."/>
            <person name="Binder M."/>
            <person name="Bloem J."/>
            <person name="Labutti K."/>
            <person name="Salamov A."/>
            <person name="Andreopoulos B."/>
            <person name="Baker S."/>
            <person name="Barry K."/>
            <person name="Bills G."/>
            <person name="Bluhm B."/>
            <person name="Cannon C."/>
            <person name="Castanera R."/>
            <person name="Culley D."/>
            <person name="Daum C."/>
            <person name="Ezra D."/>
            <person name="Gonzalez J."/>
            <person name="Henrissat B."/>
            <person name="Kuo A."/>
            <person name="Liang C."/>
            <person name="Lipzen A."/>
            <person name="Lutzoni F."/>
            <person name="Magnuson J."/>
            <person name="Mondo S."/>
            <person name="Nolan M."/>
            <person name="Ohm R."/>
            <person name="Pangilinan J."/>
            <person name="Park H.-J."/>
            <person name="Ramirez L."/>
            <person name="Alfaro M."/>
            <person name="Sun H."/>
            <person name="Tritt A."/>
            <person name="Yoshinaga Y."/>
            <person name="Zwiers L.-H."/>
            <person name="Turgeon B."/>
            <person name="Goodwin S."/>
            <person name="Spatafora J."/>
            <person name="Crous P."/>
            <person name="Grigoriev I."/>
        </authorList>
    </citation>
    <scope>NUCLEOTIDE SEQUENCE</scope>
    <source>
        <strain evidence="2">CBS 130266</strain>
    </source>
</reference>
<proteinExistence type="predicted"/>
<dbReference type="CDD" id="cd18186">
    <property type="entry name" value="BTB_POZ_ZBTB_KLHL-like"/>
    <property type="match status" value="1"/>
</dbReference>
<comment type="caution">
    <text evidence="2">The sequence shown here is derived from an EMBL/GenBank/DDBJ whole genome shotgun (WGS) entry which is preliminary data.</text>
</comment>
<dbReference type="SUPFAM" id="SSF54695">
    <property type="entry name" value="POZ domain"/>
    <property type="match status" value="1"/>
</dbReference>
<dbReference type="Pfam" id="PF00651">
    <property type="entry name" value="BTB"/>
    <property type="match status" value="1"/>
</dbReference>
<dbReference type="Proteomes" id="UP000800235">
    <property type="component" value="Unassembled WGS sequence"/>
</dbReference>
<dbReference type="PANTHER" id="PTHR47843:SF5">
    <property type="entry name" value="BTB_POZ DOMAIN PROTEIN"/>
    <property type="match status" value="1"/>
</dbReference>
<evidence type="ECO:0000259" key="1">
    <source>
        <dbReference type="PROSITE" id="PS50097"/>
    </source>
</evidence>
<keyword evidence="3" id="KW-1185">Reference proteome</keyword>
<dbReference type="Gene3D" id="3.30.710.10">
    <property type="entry name" value="Potassium Channel Kv1.1, Chain A"/>
    <property type="match status" value="1"/>
</dbReference>